<dbReference type="AlphaFoldDB" id="A0A2T4AUI4"/>
<proteinExistence type="predicted"/>
<keyword evidence="2" id="KW-1185">Reference proteome</keyword>
<organism evidence="1 2">
    <name type="scientific">Trichoderma harzianum CBS 226.95</name>
    <dbReference type="NCBI Taxonomy" id="983964"/>
    <lineage>
        <taxon>Eukaryota</taxon>
        <taxon>Fungi</taxon>
        <taxon>Dikarya</taxon>
        <taxon>Ascomycota</taxon>
        <taxon>Pezizomycotina</taxon>
        <taxon>Sordariomycetes</taxon>
        <taxon>Hypocreomycetidae</taxon>
        <taxon>Hypocreales</taxon>
        <taxon>Hypocreaceae</taxon>
        <taxon>Trichoderma</taxon>
    </lineage>
</organism>
<dbReference type="GeneID" id="36621793"/>
<accession>A0A2T4AUI4</accession>
<reference evidence="1 2" key="1">
    <citation type="submission" date="2016-07" db="EMBL/GenBank/DDBJ databases">
        <title>Multiple horizontal gene transfer events from other fungi enriched the ability of initially mycotrophic Trichoderma (Ascomycota) to feed on dead plant biomass.</title>
        <authorList>
            <consortium name="DOE Joint Genome Institute"/>
            <person name="Aerts A."/>
            <person name="Atanasova L."/>
            <person name="Chenthamara K."/>
            <person name="Zhang J."/>
            <person name="Grujic M."/>
            <person name="Henrissat B."/>
            <person name="Kuo A."/>
            <person name="Salamov A."/>
            <person name="Lipzen A."/>
            <person name="Labutti K."/>
            <person name="Barry K."/>
            <person name="Miao Y."/>
            <person name="Rahimi M.J."/>
            <person name="Shen Q."/>
            <person name="Grigoriev I.V."/>
            <person name="Kubicek C.P."/>
            <person name="Druzhinina I.S."/>
        </authorList>
    </citation>
    <scope>NUCLEOTIDE SEQUENCE [LARGE SCALE GENOMIC DNA]</scope>
    <source>
        <strain evidence="1 2">CBS 226.95</strain>
    </source>
</reference>
<sequence length="75" mass="8110">MPCRVFAGGLHGTASIVSQPPTAIAWPRSLWPQWIEAIMHASTATGRQFVLCPNGDGTPVDQFCCQHSEECLLVS</sequence>
<dbReference type="EMBL" id="KZ679675">
    <property type="protein sequence ID" value="PTB60699.1"/>
    <property type="molecule type" value="Genomic_DNA"/>
</dbReference>
<evidence type="ECO:0000313" key="1">
    <source>
        <dbReference type="EMBL" id="PTB60699.1"/>
    </source>
</evidence>
<protein>
    <submittedName>
        <fullName evidence="1">Uncharacterized protein</fullName>
    </submittedName>
</protein>
<dbReference type="Proteomes" id="UP000241690">
    <property type="component" value="Unassembled WGS sequence"/>
</dbReference>
<dbReference type="RefSeq" id="XP_024780376.1">
    <property type="nucleotide sequence ID" value="XM_024913232.1"/>
</dbReference>
<evidence type="ECO:0000313" key="2">
    <source>
        <dbReference type="Proteomes" id="UP000241690"/>
    </source>
</evidence>
<gene>
    <name evidence="1" type="ORF">M431DRAFT_193978</name>
</gene>
<name>A0A2T4AUI4_TRIHA</name>